<feature type="region of interest" description="Disordered" evidence="1">
    <location>
        <begin position="127"/>
        <end position="147"/>
    </location>
</feature>
<evidence type="ECO:0000313" key="3">
    <source>
        <dbReference type="Proteomes" id="UP000093366"/>
    </source>
</evidence>
<evidence type="ECO:0008006" key="4">
    <source>
        <dbReference type="Google" id="ProtNLM"/>
    </source>
</evidence>
<name>A0A1C0TVK6_9GAMM</name>
<organism evidence="2 3">
    <name type="scientific">Pseudoalteromonas luteoviolacea</name>
    <dbReference type="NCBI Taxonomy" id="43657"/>
    <lineage>
        <taxon>Bacteria</taxon>
        <taxon>Pseudomonadati</taxon>
        <taxon>Pseudomonadota</taxon>
        <taxon>Gammaproteobacteria</taxon>
        <taxon>Alteromonadales</taxon>
        <taxon>Pseudoalteromonadaceae</taxon>
        <taxon>Pseudoalteromonas</taxon>
    </lineage>
</organism>
<sequence length="147" mass="16629">MKLMTITTIIIALLTGCSATKETLSYSNCTTEDWTTLGFNAAQSGKDVRTFDAVKAECGATLALDALDKFVDGYSDGLLEYCTYELGYKHAKKGLDQSSICPNDMAIEYKKGYVIGHRERSEIEEYMARQQREMDRRKLGERRKNEK</sequence>
<comment type="caution">
    <text evidence="2">The sequence shown here is derived from an EMBL/GenBank/DDBJ whole genome shotgun (WGS) entry which is preliminary data.</text>
</comment>
<dbReference type="OrthoDB" id="5704626at2"/>
<dbReference type="PROSITE" id="PS51257">
    <property type="entry name" value="PROKAR_LIPOPROTEIN"/>
    <property type="match status" value="1"/>
</dbReference>
<reference evidence="3" key="1">
    <citation type="submission" date="2016-07" db="EMBL/GenBank/DDBJ databases">
        <authorList>
            <person name="Florea S."/>
            <person name="Webb J.S."/>
            <person name="Jaromczyk J."/>
            <person name="Schardl C.L."/>
        </authorList>
    </citation>
    <scope>NUCLEOTIDE SEQUENCE [LARGE SCALE GENOMIC DNA]</scope>
    <source>
        <strain evidence="3">IPB1</strain>
    </source>
</reference>
<evidence type="ECO:0000313" key="2">
    <source>
        <dbReference type="EMBL" id="OCQ23358.1"/>
    </source>
</evidence>
<dbReference type="RefSeq" id="WP_065789376.1">
    <property type="nucleotide sequence ID" value="NZ_MAUJ01000001.1"/>
</dbReference>
<dbReference type="InterPro" id="IPR021242">
    <property type="entry name" value="DUF2799"/>
</dbReference>
<evidence type="ECO:0000256" key="1">
    <source>
        <dbReference type="SAM" id="MobiDB-lite"/>
    </source>
</evidence>
<gene>
    <name evidence="2" type="ORF">A7985_05290</name>
</gene>
<dbReference type="AlphaFoldDB" id="A0A1C0TVK6"/>
<dbReference type="Pfam" id="PF10973">
    <property type="entry name" value="DUF2799"/>
    <property type="match status" value="1"/>
</dbReference>
<protein>
    <recommendedName>
        <fullName evidence="4">DUF2799 domain-containing protein</fullName>
    </recommendedName>
</protein>
<dbReference type="Proteomes" id="UP000093366">
    <property type="component" value="Unassembled WGS sequence"/>
</dbReference>
<dbReference type="EMBL" id="MAUJ01000001">
    <property type="protein sequence ID" value="OCQ23358.1"/>
    <property type="molecule type" value="Genomic_DNA"/>
</dbReference>
<proteinExistence type="predicted"/>
<accession>A0A1C0TVK6</accession>